<accession>A0AAN8ISX8</accession>
<protein>
    <submittedName>
        <fullName evidence="1">Uncharacterized protein</fullName>
    </submittedName>
</protein>
<dbReference type="AlphaFoldDB" id="A0AAN8ISX8"/>
<evidence type="ECO:0000313" key="1">
    <source>
        <dbReference type="EMBL" id="KAK5980357.1"/>
    </source>
</evidence>
<evidence type="ECO:0000313" key="2">
    <source>
        <dbReference type="Proteomes" id="UP001331761"/>
    </source>
</evidence>
<proteinExistence type="predicted"/>
<sequence>MVYLKEPQFILDVERRRSFTRQYCFKNLEKDE</sequence>
<organism evidence="1 2">
    <name type="scientific">Trichostrongylus colubriformis</name>
    <name type="common">Black scour worm</name>
    <dbReference type="NCBI Taxonomy" id="6319"/>
    <lineage>
        <taxon>Eukaryota</taxon>
        <taxon>Metazoa</taxon>
        <taxon>Ecdysozoa</taxon>
        <taxon>Nematoda</taxon>
        <taxon>Chromadorea</taxon>
        <taxon>Rhabditida</taxon>
        <taxon>Rhabditina</taxon>
        <taxon>Rhabditomorpha</taxon>
        <taxon>Strongyloidea</taxon>
        <taxon>Trichostrongylidae</taxon>
        <taxon>Trichostrongylus</taxon>
    </lineage>
</organism>
<comment type="caution">
    <text evidence="1">The sequence shown here is derived from an EMBL/GenBank/DDBJ whole genome shotgun (WGS) entry which is preliminary data.</text>
</comment>
<dbReference type="EMBL" id="WIXE01007518">
    <property type="protein sequence ID" value="KAK5980357.1"/>
    <property type="molecule type" value="Genomic_DNA"/>
</dbReference>
<keyword evidence="2" id="KW-1185">Reference proteome</keyword>
<dbReference type="Proteomes" id="UP001331761">
    <property type="component" value="Unassembled WGS sequence"/>
</dbReference>
<reference evidence="1 2" key="1">
    <citation type="submission" date="2019-10" db="EMBL/GenBank/DDBJ databases">
        <title>Assembly and Annotation for the nematode Trichostrongylus colubriformis.</title>
        <authorList>
            <person name="Martin J."/>
        </authorList>
    </citation>
    <scope>NUCLEOTIDE SEQUENCE [LARGE SCALE GENOMIC DNA]</scope>
    <source>
        <strain evidence="1">G859</strain>
        <tissue evidence="1">Whole worm</tissue>
    </source>
</reference>
<name>A0AAN8ISX8_TRICO</name>
<gene>
    <name evidence="1" type="ORF">GCK32_013526</name>
</gene>